<dbReference type="GO" id="GO:0009366">
    <property type="term" value="C:enterobactin synthetase complex"/>
    <property type="evidence" value="ECO:0007669"/>
    <property type="project" value="TreeGrafter"/>
</dbReference>
<dbReference type="Gene3D" id="3.30.559.10">
    <property type="entry name" value="Chloramphenicol acetyltransferase-like domain"/>
    <property type="match status" value="3"/>
</dbReference>
<dbReference type="Gene3D" id="3.30.300.30">
    <property type="match status" value="2"/>
</dbReference>
<accession>A0A857MF44</accession>
<dbReference type="Gene3D" id="1.10.1200.10">
    <property type="entry name" value="ACP-like"/>
    <property type="match status" value="2"/>
</dbReference>
<dbReference type="SUPFAM" id="SSF56801">
    <property type="entry name" value="Acetyl-CoA synthetase-like"/>
    <property type="match status" value="2"/>
</dbReference>
<evidence type="ECO:0000313" key="4">
    <source>
        <dbReference type="EMBL" id="QHN40798.1"/>
    </source>
</evidence>
<dbReference type="PROSITE" id="PS01179">
    <property type="entry name" value="PID"/>
    <property type="match status" value="1"/>
</dbReference>
<dbReference type="GO" id="GO:0043041">
    <property type="term" value="P:amino acid activation for nonribosomal peptide biosynthetic process"/>
    <property type="evidence" value="ECO:0007669"/>
    <property type="project" value="TreeGrafter"/>
</dbReference>
<dbReference type="Gene3D" id="2.30.38.10">
    <property type="entry name" value="Luciferase, Domain 3"/>
    <property type="match status" value="1"/>
</dbReference>
<dbReference type="Pfam" id="PF00550">
    <property type="entry name" value="PP-binding"/>
    <property type="match status" value="2"/>
</dbReference>
<dbReference type="Gene3D" id="3.40.50.980">
    <property type="match status" value="2"/>
</dbReference>
<dbReference type="GO" id="GO:0031177">
    <property type="term" value="F:phosphopantetheine binding"/>
    <property type="evidence" value="ECO:0007669"/>
    <property type="project" value="InterPro"/>
</dbReference>
<evidence type="ECO:0000256" key="2">
    <source>
        <dbReference type="ARBA" id="ARBA00022450"/>
    </source>
</evidence>
<dbReference type="InterPro" id="IPR010071">
    <property type="entry name" value="AA_adenyl_dom"/>
</dbReference>
<evidence type="ECO:0000256" key="3">
    <source>
        <dbReference type="ARBA" id="ARBA00022553"/>
    </source>
</evidence>
<dbReference type="RefSeq" id="WP_005193604.1">
    <property type="nucleotide sequence ID" value="NZ_CP045804.1"/>
</dbReference>
<dbReference type="PANTHER" id="PTHR45527">
    <property type="entry name" value="NONRIBOSOMAL PEPTIDE SYNTHETASE"/>
    <property type="match status" value="1"/>
</dbReference>
<dbReference type="PANTHER" id="PTHR45527:SF1">
    <property type="entry name" value="FATTY ACID SYNTHASE"/>
    <property type="match status" value="1"/>
</dbReference>
<dbReference type="Pfam" id="PF00668">
    <property type="entry name" value="Condensation"/>
    <property type="match status" value="3"/>
</dbReference>
<organism evidence="4">
    <name type="scientific">Gordonia amarae</name>
    <dbReference type="NCBI Taxonomy" id="36821"/>
    <lineage>
        <taxon>Bacteria</taxon>
        <taxon>Bacillati</taxon>
        <taxon>Actinomycetota</taxon>
        <taxon>Actinomycetes</taxon>
        <taxon>Mycobacteriales</taxon>
        <taxon>Gordoniaceae</taxon>
        <taxon>Gordonia</taxon>
    </lineage>
</organism>
<dbReference type="CDD" id="cd05930">
    <property type="entry name" value="A_NRPS"/>
    <property type="match status" value="1"/>
</dbReference>
<dbReference type="SUPFAM" id="SSF47336">
    <property type="entry name" value="ACP-like"/>
    <property type="match status" value="2"/>
</dbReference>
<dbReference type="InterPro" id="IPR025110">
    <property type="entry name" value="AMP-bd_C"/>
</dbReference>
<dbReference type="SMART" id="SM00823">
    <property type="entry name" value="PKS_PP"/>
    <property type="match status" value="2"/>
</dbReference>
<dbReference type="InterPro" id="IPR020806">
    <property type="entry name" value="PKS_PP-bd"/>
</dbReference>
<dbReference type="FunFam" id="3.40.50.12780:FF:000012">
    <property type="entry name" value="Non-ribosomal peptide synthetase"/>
    <property type="match status" value="1"/>
</dbReference>
<dbReference type="FunFam" id="2.30.38.10:FF:000001">
    <property type="entry name" value="Non-ribosomal peptide synthetase PvdI"/>
    <property type="match status" value="1"/>
</dbReference>
<sequence>MVGANRDRDAVDGMLPLTPAQRGMWFAENLSPDYSVNIAHYLDIRHAPGGLDLELLASACEEVGKQIESPFVRLAEVDGVPMQYVDVDFDQHAEIKDLRGEADPVAAALAWMNAEYRQPVDLLSDQFVVNILLRVADDRTLWYQRSHHIVVDGYAALVLVQRIVDRYNTIRRGEEPVARPVVGMAGIIEYEQSYQNSTRRTTDREHWLSRVQDLPERVTLARTTNNAALSFDNVVASKALDPALQARLEAVAKECGSSVAVVLTAAFAAFLSRMTGADDIVMSLPVTGRSTAKIKRSGGMVSNILPVRVRDVSGRSARDLIAAAQLEMTGALRHQRYRSDDIKRDADMDGSSVGFGPRINMVFFDEPIEIEGASVDYRILTSGILEDLLVNLYQASKGAELVVDLHGNPHLYSPAEIDTHHRRFLAFVARLLDDLAVDVRDVDILLPGEHSGLIELATGPERRWTEQQLAPDGLLGLFAARVAEHPDRVAISDDTHDWTYAQFDGLRRVLAARLVDDGVRPVDRVAVVLDRGIEQVAAIYAVLTVGGAYVPIDPASPDGRRSLVLETAEPSLVIDADYLAKVGLRSEPTVYGTDPVAVTSPELPPGASAYVIFTSGSTGVPKGVGVPMAGVANRLAWMQDRYPIDAGDSVLYKTPFTFDVSVWELFWPLQVGARMVIARADGHRDPEYLRSVLSAKSVTNVHFVPSMLDVFVDAAEPGAPVLPSGVRRVFTSGEGLPAPLARRVVAESEALLINLYGPTEASVEVTGYEVAGAEHTIPIGAPVPNTRTYVLDARLRQVPVGVAGELYLAGVQLADGYVKQESLTAGRFVADPFVPGERMYRTGDLVRWNADGDLDYLGRTDFQVKIRGQRVELGEIEATLLGEGRVDSAVVVVRTDLGAPTLVAYARPNPWTTVDEDLSASLLRWCRRHLPRYMVPAAVVVLDEFPVNSSGKLDRSALPDPIFTADDSVQFVEPTTLTQRRLVALLSELLDIERIGLRDNIFSLGADSLTAARLAARVRKEFGSAVALNEVFDSVDIGELAAAIDNAERADDRPPLRAALRPERIPLSYPQTRLWFINRMDPSAATYNMPGAVRLGADVDVDAMRSAVADVVMRHESLRTRFPAVDGEPLQEIIPVEVAVAETALSVRRVSVAELDSALSSEVMVGFDVASQLPVRFLIFQVIDAGTVSDNVLAIVLHHIAGDGASLEPLITDLMTAYASRLAGQAPLWAPLPVQYADYALWQREVLGAPDDENSRLNKELAFWSDELAGAPEVLSLPVDHPRPHIPTGVGAFVDTVLDGKTAAGVRALARAHDVTPFTVLHAALAAVFSRLGDSGDISMGTAVAGRDEPETAGLIGMFVNTVVLRTQVRQGQTVAGFLREAGRVRTRALEHSQAPFEQVVDAVATHRTLAHSPLVQAIFTMTTDHHRALRTEGIEVLDARVPAAKYDLSVSAVQFRGNGADSDRIELEFSYSTDLFERSTVERIAEYLAATIDGMIADPDRPLGSIDILPADEISALTRHSAGAAPRTLREFVVDALAAADPQRPAVVGTATVSNELFDMHSNQLARDMLAAGIGPGDVVALAIPRSHLSVMAAVAVIKTGAAFVSIDPEFPQERRETMLADSRSAVGITTTATEAAGDGGIDWIVLDDSVCELRLAGHRETPVDDAELRRPPQLDDPAYLIYTSGSTGAPKATVVPNRGLQNLAERCVEIFDVARTSRVLHVVSTSFDVWVAELMMALSTDEPLVVADRYTYGGQELEALIAKHRVTHVVMTPSALSTVAPEQVSSVQVVVSCGEPCSPDLVRRWTDAGRKFFNAYGPTEATVFATYIGPMTTTEEVTIGRSPAGVGAMVLDAGLRPTPTGVIGELYLTGDQVVLGYLNRMRLTSERFVADPFGTGTRMYRTGDRVRRLADGRLVYHGRGDFQMKVRGMRVEPGEVDAVLNTYPGVANALSMGVPGPAGATVLVSYVTPVKGGTLFPDDVIDFAAQSLPSHMVPQSVVVVDEFELTPVGKIDRKKLPTADFTRVTDFVAPRTQLESVIADVFAQTLGLERVSVHDGFFELGGNSLSATKLAAALSNVIGRPVPVKTLFEAPSVAGMSEAIGTLTAGHIMPPLVARQRAELVPVSDAQRGMWLLNRADPDSAAYNIAFALRLAGDLDLGALRDAAGDLIRRQEVLRTSYPMIDGMPTQVIRPADEVVAGLELTPVDISGPVNEAIAEVTGKGFDVVAAPPVRLALLRVGPAEHVMVFVIHHISGDGSSLGPLARDFMTAYSARAEGHAPSWQPLRVQYADYVQWQAERLAMCDDDGVPERDRQMAYWKRRLAGAPERLDLPSDRPRPAVPTFGGARVGFEIPARLVNALEGIARARNTTLFMVTHAALAILLTRLSGRNDVVIGTPYAGRSMPALDDIVGMFVNTLALRTEVDPAERFSGLIERVRSNDLADMAHTDVSFESVVAELGTPRSASFNPVFQAMFAFQNMEFPVVELAGLEISPLSEELVAAKVDLQLTLLPNDSGLSEPGAPMRGEFVYATDLFDEETIARHAQRYLSVLEEICADPQIVVGDISIATEAERAAASESPADDDQPLPELVAAAALRSPDGAALTRDGATVTFQSLATMTTAMSAALPDADSAFVTALMSLAPSLAGGDAEVLGEALDEIRRRAAGEREMDQGNVI</sequence>
<dbReference type="InterPro" id="IPR009081">
    <property type="entry name" value="PP-bd_ACP"/>
</dbReference>
<dbReference type="InterPro" id="IPR006162">
    <property type="entry name" value="Ppantetheine_attach_site"/>
</dbReference>
<gene>
    <name evidence="4" type="ORF">GII30_18030</name>
</gene>
<dbReference type="GO" id="GO:0008610">
    <property type="term" value="P:lipid biosynthetic process"/>
    <property type="evidence" value="ECO:0007669"/>
    <property type="project" value="UniProtKB-ARBA"/>
</dbReference>
<dbReference type="GO" id="GO:0005829">
    <property type="term" value="C:cytosol"/>
    <property type="evidence" value="ECO:0007669"/>
    <property type="project" value="TreeGrafter"/>
</dbReference>
<dbReference type="InterPro" id="IPR036736">
    <property type="entry name" value="ACP-like_sf"/>
</dbReference>
<dbReference type="InterPro" id="IPR023213">
    <property type="entry name" value="CAT-like_dom_sf"/>
</dbReference>
<dbReference type="SUPFAM" id="SSF52777">
    <property type="entry name" value="CoA-dependent acyltransferases"/>
    <property type="match status" value="6"/>
</dbReference>
<dbReference type="EMBL" id="CP045810">
    <property type="protein sequence ID" value="QHN40798.1"/>
    <property type="molecule type" value="Genomic_DNA"/>
</dbReference>
<dbReference type="InterPro" id="IPR006020">
    <property type="entry name" value="PTB/PI_dom"/>
</dbReference>
<dbReference type="Gene3D" id="3.40.50.12780">
    <property type="entry name" value="N-terminal domain of ligase-like"/>
    <property type="match status" value="1"/>
</dbReference>
<keyword evidence="3" id="KW-0597">Phosphoprotein</keyword>
<dbReference type="NCBIfam" id="TIGR01733">
    <property type="entry name" value="AA-adenyl-dom"/>
    <property type="match status" value="2"/>
</dbReference>
<protein>
    <submittedName>
        <fullName evidence="4">Non-ribosomal peptide synthetase</fullName>
    </submittedName>
</protein>
<dbReference type="UniPathway" id="UPA00011"/>
<dbReference type="GO" id="GO:0047527">
    <property type="term" value="F:2,3-dihydroxybenzoate-serine ligase activity"/>
    <property type="evidence" value="ECO:0007669"/>
    <property type="project" value="TreeGrafter"/>
</dbReference>
<dbReference type="InterPro" id="IPR042099">
    <property type="entry name" value="ANL_N_sf"/>
</dbReference>
<dbReference type="InterPro" id="IPR045851">
    <property type="entry name" value="AMP-bd_C_sf"/>
</dbReference>
<name>A0A857MF44_9ACTN</name>
<proteinExistence type="predicted"/>
<reference evidence="4" key="1">
    <citation type="journal article" date="2021" name="Nat. Microbiol.">
        <title>Cocultivation of an ultrasmall environmental parasitic bacterium with lytic ability against bacteria associated with wastewater foams.</title>
        <authorList>
            <person name="Batinovic S."/>
            <person name="Rose J.J.A."/>
            <person name="Ratcliffe J."/>
            <person name="Seviour R.J."/>
            <person name="Petrovski S."/>
        </authorList>
    </citation>
    <scope>NUCLEOTIDE SEQUENCE</scope>
    <source>
        <strain evidence="4">CON44</strain>
    </source>
</reference>
<dbReference type="Pfam" id="PF00501">
    <property type="entry name" value="AMP-binding"/>
    <property type="match status" value="2"/>
</dbReference>
<dbReference type="GO" id="GO:0009239">
    <property type="term" value="P:enterobactin biosynthetic process"/>
    <property type="evidence" value="ECO:0007669"/>
    <property type="project" value="TreeGrafter"/>
</dbReference>
<comment type="cofactor">
    <cofactor evidence="1">
        <name>pantetheine 4'-phosphate</name>
        <dbReference type="ChEBI" id="CHEBI:47942"/>
    </cofactor>
</comment>
<keyword evidence="2" id="KW-0596">Phosphopantetheine</keyword>
<evidence type="ECO:0000256" key="1">
    <source>
        <dbReference type="ARBA" id="ARBA00001957"/>
    </source>
</evidence>
<dbReference type="InterPro" id="IPR001242">
    <property type="entry name" value="Condensation_dom"/>
</dbReference>
<dbReference type="InterPro" id="IPR000873">
    <property type="entry name" value="AMP-dep_synth/lig_dom"/>
</dbReference>
<dbReference type="PROSITE" id="PS00455">
    <property type="entry name" value="AMP_BINDING"/>
    <property type="match status" value="2"/>
</dbReference>
<dbReference type="PROSITE" id="PS00012">
    <property type="entry name" value="PHOSPHOPANTETHEINE"/>
    <property type="match status" value="2"/>
</dbReference>
<dbReference type="Gene3D" id="3.30.559.30">
    <property type="entry name" value="Nonribosomal peptide synthetase, condensation domain"/>
    <property type="match status" value="3"/>
</dbReference>
<dbReference type="CDD" id="cd19540">
    <property type="entry name" value="LCL_NRPS-like"/>
    <property type="match status" value="2"/>
</dbReference>
<dbReference type="PROSITE" id="PS50075">
    <property type="entry name" value="CARRIER"/>
    <property type="match status" value="2"/>
</dbReference>
<dbReference type="CDD" id="cd17646">
    <property type="entry name" value="A_NRPS_AB3403-like"/>
    <property type="match status" value="1"/>
</dbReference>
<dbReference type="Pfam" id="PF13193">
    <property type="entry name" value="AMP-binding_C"/>
    <property type="match status" value="2"/>
</dbReference>
<dbReference type="InterPro" id="IPR020845">
    <property type="entry name" value="AMP-binding_CS"/>
</dbReference>